<name>A0A2W4YRM1_9SPHN</name>
<proteinExistence type="predicted"/>
<feature type="domain" description="ABC transporter" evidence="4">
    <location>
        <begin position="2"/>
        <end position="45"/>
    </location>
</feature>
<reference evidence="5 6" key="1">
    <citation type="submission" date="2017-08" db="EMBL/GenBank/DDBJ databases">
        <title>Infants hospitalized years apart are colonized by the same room-sourced microbial strains.</title>
        <authorList>
            <person name="Brooks B."/>
            <person name="Olm M.R."/>
            <person name="Firek B.A."/>
            <person name="Baker R."/>
            <person name="Thomas B.C."/>
            <person name="Morowitz M.J."/>
            <person name="Banfield J.F."/>
        </authorList>
    </citation>
    <scope>NUCLEOTIDE SEQUENCE [LARGE SCALE GENOMIC DNA]</scope>
    <source>
        <strain evidence="5">S2_018_000_R3_119</strain>
    </source>
</reference>
<evidence type="ECO:0000256" key="2">
    <source>
        <dbReference type="ARBA" id="ARBA00022967"/>
    </source>
</evidence>
<organism evidence="5 6">
    <name type="scientific">Sphingomonas taxi</name>
    <dbReference type="NCBI Taxonomy" id="1549858"/>
    <lineage>
        <taxon>Bacteria</taxon>
        <taxon>Pseudomonadati</taxon>
        <taxon>Pseudomonadota</taxon>
        <taxon>Alphaproteobacteria</taxon>
        <taxon>Sphingomonadales</taxon>
        <taxon>Sphingomonadaceae</taxon>
        <taxon>Sphingomonas</taxon>
    </lineage>
</organism>
<dbReference type="InterPro" id="IPR003439">
    <property type="entry name" value="ABC_transporter-like_ATP-bd"/>
</dbReference>
<comment type="caution">
    <text evidence="5">The sequence shown here is derived from an EMBL/GenBank/DDBJ whole genome shotgun (WGS) entry which is preliminary data.</text>
</comment>
<evidence type="ECO:0000259" key="4">
    <source>
        <dbReference type="Pfam" id="PF00005"/>
    </source>
</evidence>
<evidence type="ECO:0000256" key="1">
    <source>
        <dbReference type="ARBA" id="ARBA00022448"/>
    </source>
</evidence>
<protein>
    <submittedName>
        <fullName evidence="5">ABC transporter ATP-binding protein</fullName>
    </submittedName>
</protein>
<dbReference type="Pfam" id="PF00005">
    <property type="entry name" value="ABC_tran"/>
    <property type="match status" value="1"/>
</dbReference>
<dbReference type="Gene3D" id="3.40.50.300">
    <property type="entry name" value="P-loop containing nucleotide triphosphate hydrolases"/>
    <property type="match status" value="1"/>
</dbReference>
<gene>
    <name evidence="5" type="ORF">DI640_14720</name>
</gene>
<evidence type="ECO:0000313" key="5">
    <source>
        <dbReference type="EMBL" id="PZO70912.1"/>
    </source>
</evidence>
<evidence type="ECO:0000313" key="6">
    <source>
        <dbReference type="Proteomes" id="UP000249555"/>
    </source>
</evidence>
<keyword evidence="1" id="KW-0813">Transport</keyword>
<dbReference type="GO" id="GO:0005524">
    <property type="term" value="F:ATP binding"/>
    <property type="evidence" value="ECO:0007669"/>
    <property type="project" value="UniProtKB-KW"/>
</dbReference>
<sequence length="133" mass="13913">LAALDIAHLADRRAQSLSGGETARVLLARVLAGQPQWILADEPLAALDIGHQDTLLCHLRSAADAGAGVVLVLHDLAHAMNHADRVVVLDRGRCVADSAPAKALDVSTISTTWGIGCRWIGDAGARALVTESR</sequence>
<dbReference type="InterPro" id="IPR027417">
    <property type="entry name" value="P-loop_NTPase"/>
</dbReference>
<keyword evidence="5" id="KW-0067">ATP-binding</keyword>
<dbReference type="SUPFAM" id="SSF52540">
    <property type="entry name" value="P-loop containing nucleoside triphosphate hydrolases"/>
    <property type="match status" value="1"/>
</dbReference>
<evidence type="ECO:0000256" key="3">
    <source>
        <dbReference type="ARBA" id="ARBA00037066"/>
    </source>
</evidence>
<dbReference type="Proteomes" id="UP000249555">
    <property type="component" value="Unassembled WGS sequence"/>
</dbReference>
<dbReference type="AlphaFoldDB" id="A0A2W4YRM1"/>
<dbReference type="PANTHER" id="PTHR42794">
    <property type="entry name" value="HEMIN IMPORT ATP-BINDING PROTEIN HMUV"/>
    <property type="match status" value="1"/>
</dbReference>
<dbReference type="EMBL" id="QFMX01000090">
    <property type="protein sequence ID" value="PZO70912.1"/>
    <property type="molecule type" value="Genomic_DNA"/>
</dbReference>
<dbReference type="GO" id="GO:0016887">
    <property type="term" value="F:ATP hydrolysis activity"/>
    <property type="evidence" value="ECO:0007669"/>
    <property type="project" value="InterPro"/>
</dbReference>
<dbReference type="PANTHER" id="PTHR42794:SF1">
    <property type="entry name" value="HEMIN IMPORT ATP-BINDING PROTEIN HMUV"/>
    <property type="match status" value="1"/>
</dbReference>
<keyword evidence="2" id="KW-1278">Translocase</keyword>
<accession>A0A2W4YRM1</accession>
<feature type="non-terminal residue" evidence="5">
    <location>
        <position position="1"/>
    </location>
</feature>
<comment type="function">
    <text evidence="3">Part of the ABC transporter complex HmuTUV involved in hemin import. Responsible for energy coupling to the transport system.</text>
</comment>
<keyword evidence="5" id="KW-0547">Nucleotide-binding</keyword>